<gene>
    <name evidence="3" type="ordered locus">SCATT_23120</name>
</gene>
<protein>
    <recommendedName>
        <fullName evidence="2">EccD-like transmembrane domain-containing protein</fullName>
    </recommendedName>
</protein>
<feature type="transmembrane region" description="Helical" evidence="1">
    <location>
        <begin position="309"/>
        <end position="337"/>
    </location>
</feature>
<dbReference type="Pfam" id="PF19053">
    <property type="entry name" value="EccD"/>
    <property type="match status" value="1"/>
</dbReference>
<reference evidence="4" key="1">
    <citation type="submission" date="2011-12" db="EMBL/GenBank/DDBJ databases">
        <title>Complete genome sequence of Streptomyces cattleya strain DSM 46488.</title>
        <authorList>
            <person name="Ou H.-Y."/>
            <person name="Li P."/>
            <person name="Zhao C."/>
            <person name="O'Hagan D."/>
            <person name="Deng Z."/>
        </authorList>
    </citation>
    <scope>NUCLEOTIDE SEQUENCE [LARGE SCALE GENOMIC DNA]</scope>
    <source>
        <strain evidence="4">ATCC 35852 / DSM 46488 / JCM 4925 / NBRC 14057 / NRRL 8057</strain>
    </source>
</reference>
<dbReference type="AlphaFoldDB" id="F8JY92"/>
<dbReference type="STRING" id="1003195.SCATT_23120"/>
<dbReference type="KEGG" id="scy:SCATT_23120"/>
<evidence type="ECO:0000313" key="3">
    <source>
        <dbReference type="EMBL" id="AEW94683.1"/>
    </source>
</evidence>
<name>F8JY92_STREN</name>
<feature type="domain" description="EccD-like transmembrane" evidence="2">
    <location>
        <begin position="116"/>
        <end position="457"/>
    </location>
</feature>
<keyword evidence="1" id="KW-0472">Membrane</keyword>
<feature type="transmembrane region" description="Helical" evidence="1">
    <location>
        <begin position="343"/>
        <end position="361"/>
    </location>
</feature>
<sequence>MADDHCRITVVGERRKVDLAVPAHAPIMDYVGELAALCAQEENDVLPAAWSLAASATGPFAPERSLAELGVVDGQVLHLRDVLEGEYDEPTVLDVAEQVTEVSGRLLDRRWDAAARTAAVLATGVVWLVAAVLVPALRHGVTPRLTGAAGVVTGVVLPFLAWTARERRWPLAAPLRVALALTAVPCFAAGAWGLTVAQWGDGPVAGLGGATPTVPAVAVGVLLGAFVGYAAASGVTTFAVLVGGAVAAVTAGALAVARADAVECATVVAVLAFALLTVAPSMVGRMVAVAFRRGSRSGTDGGADDEVGAAVRTAMALLTVWGTALSLALAVSLALLAAARSPYAAGMAGCLSVALLLRAGAAKVVVEVVPVALAGAVGVFTLATVGLPGLTGTGWPGQAVASAVGLVLVAYGFRRSMRRETPASARPEWFGTLGAVVGALSVPLMLAGFGVFGQLVGVGAHL</sequence>
<feature type="transmembrane region" description="Helical" evidence="1">
    <location>
        <begin position="145"/>
        <end position="163"/>
    </location>
</feature>
<evidence type="ECO:0000313" key="4">
    <source>
        <dbReference type="Proteomes" id="UP000007842"/>
    </source>
</evidence>
<accession>G8WQF1</accession>
<dbReference type="RefSeq" id="WP_014143072.1">
    <property type="nucleotide sequence ID" value="NC_016111.1"/>
</dbReference>
<dbReference type="HOGENOM" id="CLU_616536_0_0_11"/>
<dbReference type="EMBL" id="CP003219">
    <property type="protein sequence ID" value="AEW94683.1"/>
    <property type="molecule type" value="Genomic_DNA"/>
</dbReference>
<dbReference type="OrthoDB" id="3326149at2"/>
<evidence type="ECO:0000256" key="1">
    <source>
        <dbReference type="SAM" id="Phobius"/>
    </source>
</evidence>
<feature type="transmembrane region" description="Helical" evidence="1">
    <location>
        <begin position="368"/>
        <end position="389"/>
    </location>
</feature>
<dbReference type="Proteomes" id="UP000007842">
    <property type="component" value="Chromosome"/>
</dbReference>
<dbReference type="InterPro" id="IPR024962">
    <property type="entry name" value="YukD-like"/>
</dbReference>
<dbReference type="Pfam" id="PF08817">
    <property type="entry name" value="YukD"/>
    <property type="match status" value="1"/>
</dbReference>
<keyword evidence="4" id="KW-1185">Reference proteome</keyword>
<feature type="transmembrane region" description="Helical" evidence="1">
    <location>
        <begin position="214"/>
        <end position="231"/>
    </location>
</feature>
<proteinExistence type="predicted"/>
<dbReference type="Gene3D" id="3.10.20.90">
    <property type="entry name" value="Phosphatidylinositol 3-kinase Catalytic Subunit, Chain A, domain 1"/>
    <property type="match status" value="1"/>
</dbReference>
<keyword evidence="1" id="KW-1133">Transmembrane helix</keyword>
<evidence type="ECO:0000259" key="2">
    <source>
        <dbReference type="Pfam" id="PF19053"/>
    </source>
</evidence>
<accession>F8JY92</accession>
<feature type="transmembrane region" description="Helical" evidence="1">
    <location>
        <begin position="433"/>
        <end position="456"/>
    </location>
</feature>
<feature type="transmembrane region" description="Helical" evidence="1">
    <location>
        <begin position="175"/>
        <end position="194"/>
    </location>
</feature>
<dbReference type="KEGG" id="sct:SCAT_2326"/>
<feature type="transmembrane region" description="Helical" evidence="1">
    <location>
        <begin position="395"/>
        <end position="413"/>
    </location>
</feature>
<feature type="transmembrane region" description="Helical" evidence="1">
    <location>
        <begin position="238"/>
        <end position="259"/>
    </location>
</feature>
<feature type="transmembrane region" description="Helical" evidence="1">
    <location>
        <begin position="265"/>
        <end position="288"/>
    </location>
</feature>
<dbReference type="InterPro" id="IPR044049">
    <property type="entry name" value="EccD_transm"/>
</dbReference>
<keyword evidence="1" id="KW-0812">Transmembrane</keyword>
<dbReference type="PATRIC" id="fig|1003195.11.peg.3839"/>
<feature type="transmembrane region" description="Helical" evidence="1">
    <location>
        <begin position="113"/>
        <end position="133"/>
    </location>
</feature>
<organism evidence="3 4">
    <name type="scientific">Streptantibioticus cattleyicolor (strain ATCC 35852 / DSM 46488 / JCM 4925 / NBRC 14057 / NRRL 8057)</name>
    <name type="common">Streptomyces cattleya</name>
    <dbReference type="NCBI Taxonomy" id="1003195"/>
    <lineage>
        <taxon>Bacteria</taxon>
        <taxon>Bacillati</taxon>
        <taxon>Actinomycetota</taxon>
        <taxon>Actinomycetes</taxon>
        <taxon>Kitasatosporales</taxon>
        <taxon>Streptomycetaceae</taxon>
        <taxon>Streptantibioticus</taxon>
    </lineage>
</organism>